<reference evidence="3" key="1">
    <citation type="journal article" date="2007" name="Science">
        <title>Draft genome of the filarial nematode parasite Brugia malayi.</title>
        <authorList>
            <person name="Ghedin E."/>
            <person name="Wang S."/>
            <person name="Spiro D."/>
            <person name="Caler E."/>
            <person name="Zhao Q."/>
            <person name="Crabtree J."/>
            <person name="Allen J.E."/>
            <person name="Delcher A.L."/>
            <person name="Guiliano D.B."/>
            <person name="Miranda-Saavedra D."/>
            <person name="Angiuoli S.V."/>
            <person name="Creasy T."/>
            <person name="Amedeo P."/>
            <person name="Haas B."/>
            <person name="El-Sayed N.M."/>
            <person name="Wortman J.R."/>
            <person name="Feldblyum T."/>
            <person name="Tallon L."/>
            <person name="Schatz M."/>
            <person name="Shumway M."/>
            <person name="Koo H."/>
            <person name="Salzberg S.L."/>
            <person name="Schobel S."/>
            <person name="Pertea M."/>
            <person name="Pop M."/>
            <person name="White O."/>
            <person name="Barton G.J."/>
            <person name="Carlow C.K."/>
            <person name="Crawford M.J."/>
            <person name="Daub J."/>
            <person name="Dimmic M.W."/>
            <person name="Estes C.F."/>
            <person name="Foster J.M."/>
            <person name="Ganatra M."/>
            <person name="Gregory W.F."/>
            <person name="Johnson N.M."/>
            <person name="Jin J."/>
            <person name="Komuniecki R."/>
            <person name="Korf I."/>
            <person name="Kumar S."/>
            <person name="Laney S."/>
            <person name="Li B.W."/>
            <person name="Li W."/>
            <person name="Lindblom T.H."/>
            <person name="Lustigman S."/>
            <person name="Ma D."/>
            <person name="Maina C.V."/>
            <person name="Martin D.M."/>
            <person name="McCarter J.P."/>
            <person name="McReynolds L."/>
            <person name="Mitreva M."/>
            <person name="Nutman T.B."/>
            <person name="Parkinson J."/>
            <person name="Peregrin-Alvarez J.M."/>
            <person name="Poole C."/>
            <person name="Ren Q."/>
            <person name="Saunders L."/>
            <person name="Sluder A.E."/>
            <person name="Smith K."/>
            <person name="Stanke M."/>
            <person name="Unnasch T.R."/>
            <person name="Ware J."/>
            <person name="Wei A.D."/>
            <person name="Weil G."/>
            <person name="Williams D.J."/>
            <person name="Zhang Y."/>
            <person name="Williams S.A."/>
            <person name="Fraser-Liggett C."/>
            <person name="Slatko B."/>
            <person name="Blaxter M.L."/>
            <person name="Scott A.L."/>
        </authorList>
    </citation>
    <scope>NUCLEOTIDE SEQUENCE [LARGE SCALE GENOMIC DNA]</scope>
</reference>
<dbReference type="AlphaFoldDB" id="A8Q5C2"/>
<evidence type="ECO:0000256" key="1">
    <source>
        <dbReference type="SAM" id="MobiDB-lite"/>
    </source>
</evidence>
<feature type="chain" id="PRO_5002728100" evidence="2">
    <location>
        <begin position="18"/>
        <end position="59"/>
    </location>
</feature>
<feature type="signal peptide" evidence="2">
    <location>
        <begin position="1"/>
        <end position="17"/>
    </location>
</feature>
<protein>
    <submittedName>
        <fullName evidence="3">Uncharacterized protein</fullName>
    </submittedName>
</protein>
<evidence type="ECO:0000256" key="2">
    <source>
        <dbReference type="SAM" id="SignalP"/>
    </source>
</evidence>
<organism evidence="3">
    <name type="scientific">Brugia malayi</name>
    <name type="common">Filarial nematode worm</name>
    <dbReference type="NCBI Taxonomy" id="6279"/>
    <lineage>
        <taxon>Eukaryota</taxon>
        <taxon>Metazoa</taxon>
        <taxon>Ecdysozoa</taxon>
        <taxon>Nematoda</taxon>
        <taxon>Chromadorea</taxon>
        <taxon>Rhabditida</taxon>
        <taxon>Spirurina</taxon>
        <taxon>Spiruromorpha</taxon>
        <taxon>Filarioidea</taxon>
        <taxon>Onchocercidae</taxon>
        <taxon>Brugia</taxon>
    </lineage>
</organism>
<name>A8Q5C2_BRUMA</name>
<proteinExistence type="predicted"/>
<dbReference type="EMBL" id="DS239416">
    <property type="protein sequence ID" value="EDP31035.1"/>
    <property type="molecule type" value="Genomic_DNA"/>
</dbReference>
<gene>
    <name evidence="3" type="ORF">Bm1_44115</name>
</gene>
<sequence>MSLMQFALLSWILVAGAENEIDLLIQRKKIETNEPIKISSSKKRKRNVRKLEKHYQETT</sequence>
<feature type="compositionally biased region" description="Basic and acidic residues" evidence="1">
    <location>
        <begin position="49"/>
        <end position="59"/>
    </location>
</feature>
<feature type="region of interest" description="Disordered" evidence="1">
    <location>
        <begin position="35"/>
        <end position="59"/>
    </location>
</feature>
<evidence type="ECO:0000313" key="3">
    <source>
        <dbReference type="EMBL" id="EDP31035.1"/>
    </source>
</evidence>
<keyword evidence="2" id="KW-0732">Signal</keyword>
<accession>A8Q5C2</accession>